<keyword evidence="1" id="KW-1133">Transmembrane helix</keyword>
<reference evidence="2" key="1">
    <citation type="submission" date="2018-06" db="EMBL/GenBank/DDBJ databases">
        <authorList>
            <person name="Zhirakovskaya E."/>
        </authorList>
    </citation>
    <scope>NUCLEOTIDE SEQUENCE</scope>
</reference>
<gene>
    <name evidence="2" type="ORF">MNBD_UNCLBAC01-978</name>
</gene>
<keyword evidence="1" id="KW-0472">Membrane</keyword>
<sequence length="154" mass="17606">MFTFFKIKGDSALFLNKIKEKKGAVPFNQKGSLLIEILLVVVILSVSLTLIVQSLLSSLQVVRYNAEYSKAVMVLDNKLVQLMQYKKLDSFFKDDNEFLKEENGYQYTLEEEEVEQDGKITGLTKIKLGVSWPSGNKKRILNLSTYSFILPKKN</sequence>
<keyword evidence="1" id="KW-0812">Transmembrane</keyword>
<evidence type="ECO:0000256" key="1">
    <source>
        <dbReference type="SAM" id="Phobius"/>
    </source>
</evidence>
<name>A0A3B1DJ98_9ZZZZ</name>
<dbReference type="EMBL" id="UOGJ01000080">
    <property type="protein sequence ID" value="VAX36078.1"/>
    <property type="molecule type" value="Genomic_DNA"/>
</dbReference>
<feature type="transmembrane region" description="Helical" evidence="1">
    <location>
        <begin position="33"/>
        <end position="56"/>
    </location>
</feature>
<protein>
    <submittedName>
        <fullName evidence="2">Uncharacterized protein</fullName>
    </submittedName>
</protein>
<organism evidence="2">
    <name type="scientific">hydrothermal vent metagenome</name>
    <dbReference type="NCBI Taxonomy" id="652676"/>
    <lineage>
        <taxon>unclassified sequences</taxon>
        <taxon>metagenomes</taxon>
        <taxon>ecological metagenomes</taxon>
    </lineage>
</organism>
<accession>A0A3B1DJ98</accession>
<evidence type="ECO:0000313" key="2">
    <source>
        <dbReference type="EMBL" id="VAX36078.1"/>
    </source>
</evidence>
<proteinExistence type="predicted"/>
<dbReference type="AlphaFoldDB" id="A0A3B1DJ98"/>